<feature type="compositionally biased region" description="Basic and acidic residues" evidence="1">
    <location>
        <begin position="1"/>
        <end position="27"/>
    </location>
</feature>
<proteinExistence type="predicted"/>
<organism evidence="2 4">
    <name type="scientific">Oryza sativa subsp. japonica</name>
    <name type="common">Rice</name>
    <dbReference type="NCBI Taxonomy" id="39947"/>
    <lineage>
        <taxon>Eukaryota</taxon>
        <taxon>Viridiplantae</taxon>
        <taxon>Streptophyta</taxon>
        <taxon>Embryophyta</taxon>
        <taxon>Tracheophyta</taxon>
        <taxon>Spermatophyta</taxon>
        <taxon>Magnoliopsida</taxon>
        <taxon>Liliopsida</taxon>
        <taxon>Poales</taxon>
        <taxon>Poaceae</taxon>
        <taxon>BOP clade</taxon>
        <taxon>Oryzoideae</taxon>
        <taxon>Oryzeae</taxon>
        <taxon>Oryzinae</taxon>
        <taxon>Oryza</taxon>
        <taxon>Oryza sativa</taxon>
    </lineage>
</organism>
<reference evidence="4" key="4">
    <citation type="journal article" date="2008" name="Nucleic Acids Res.">
        <title>The rice annotation project database (RAP-DB): 2008 update.</title>
        <authorList>
            <consortium name="The rice annotation project (RAP)"/>
        </authorList>
    </citation>
    <scope>GENOME REANNOTATION</scope>
    <source>
        <strain evidence="4">cv. Nipponbare</strain>
    </source>
</reference>
<name>Q6ZDP7_ORYSJ</name>
<dbReference type="EMBL" id="AP004379">
    <property type="protein sequence ID" value="BAC83586.1"/>
    <property type="molecule type" value="Genomic_DNA"/>
</dbReference>
<reference evidence="3" key="1">
    <citation type="submission" date="2001-07" db="EMBL/GenBank/DDBJ databases">
        <title>Oryza sativa nipponbare(GA3) genomic DNA, chromosome 7, BAC clone:OJ1715_A07.</title>
        <authorList>
            <person name="Sasaki T."/>
            <person name="Matsumoto T."/>
            <person name="Yamamoto K."/>
        </authorList>
    </citation>
    <scope>NUCLEOTIDE SEQUENCE</scope>
</reference>
<evidence type="ECO:0000313" key="2">
    <source>
        <dbReference type="EMBL" id="BAC83586.1"/>
    </source>
</evidence>
<evidence type="ECO:0000313" key="3">
    <source>
        <dbReference type="EMBL" id="BAD30386.1"/>
    </source>
</evidence>
<evidence type="ECO:0000256" key="1">
    <source>
        <dbReference type="SAM" id="MobiDB-lite"/>
    </source>
</evidence>
<dbReference type="AlphaFoldDB" id="Q6ZDP7"/>
<feature type="region of interest" description="Disordered" evidence="1">
    <location>
        <begin position="1"/>
        <end position="37"/>
    </location>
</feature>
<reference evidence="2" key="2">
    <citation type="submission" date="2001-11" db="EMBL/GenBank/DDBJ databases">
        <title>Oryza sativa nipponbare(GA3) genomic DNA, chromosome 7, PAC clone:P0589E08.</title>
        <authorList>
            <person name="Sasaki T."/>
            <person name="Matsumoto T."/>
            <person name="Yamamoto K."/>
        </authorList>
    </citation>
    <scope>NUCLEOTIDE SEQUENCE</scope>
</reference>
<sequence length="53" mass="5513">MEGNGGREEGDGGKGDGKNARRERDQSEGEEAAYGARTVALVHVSRSANVSHG</sequence>
<protein>
    <submittedName>
        <fullName evidence="2">Uncharacterized protein</fullName>
    </submittedName>
</protein>
<gene>
    <name evidence="3" type="ORF">OJ1715_A07.33</name>
    <name evidence="2" type="ORF">P0589E08.16</name>
</gene>
<accession>Q6ZDP7</accession>
<dbReference type="EMBL" id="AP003848">
    <property type="protein sequence ID" value="BAD30386.1"/>
    <property type="molecule type" value="Genomic_DNA"/>
</dbReference>
<dbReference type="Proteomes" id="UP000000763">
    <property type="component" value="Chromosome 7"/>
</dbReference>
<evidence type="ECO:0000313" key="4">
    <source>
        <dbReference type="Proteomes" id="UP000000763"/>
    </source>
</evidence>
<reference evidence="4" key="3">
    <citation type="journal article" date="2005" name="Nature">
        <title>The map-based sequence of the rice genome.</title>
        <authorList>
            <consortium name="International rice genome sequencing project (IRGSP)"/>
            <person name="Matsumoto T."/>
            <person name="Wu J."/>
            <person name="Kanamori H."/>
            <person name="Katayose Y."/>
            <person name="Fujisawa M."/>
            <person name="Namiki N."/>
            <person name="Mizuno H."/>
            <person name="Yamamoto K."/>
            <person name="Antonio B.A."/>
            <person name="Baba T."/>
            <person name="Sakata K."/>
            <person name="Nagamura Y."/>
            <person name="Aoki H."/>
            <person name="Arikawa K."/>
            <person name="Arita K."/>
            <person name="Bito T."/>
            <person name="Chiden Y."/>
            <person name="Fujitsuka N."/>
            <person name="Fukunaka R."/>
            <person name="Hamada M."/>
            <person name="Harada C."/>
            <person name="Hayashi A."/>
            <person name="Hijishita S."/>
            <person name="Honda M."/>
            <person name="Hosokawa S."/>
            <person name="Ichikawa Y."/>
            <person name="Idonuma A."/>
            <person name="Iijima M."/>
            <person name="Ikeda M."/>
            <person name="Ikeno M."/>
            <person name="Ito K."/>
            <person name="Ito S."/>
            <person name="Ito T."/>
            <person name="Ito Y."/>
            <person name="Ito Y."/>
            <person name="Iwabuchi A."/>
            <person name="Kamiya K."/>
            <person name="Karasawa W."/>
            <person name="Kurita K."/>
            <person name="Katagiri S."/>
            <person name="Kikuta A."/>
            <person name="Kobayashi H."/>
            <person name="Kobayashi N."/>
            <person name="Machita K."/>
            <person name="Maehara T."/>
            <person name="Masukawa M."/>
            <person name="Mizubayashi T."/>
            <person name="Mukai Y."/>
            <person name="Nagasaki H."/>
            <person name="Nagata Y."/>
            <person name="Naito S."/>
            <person name="Nakashima M."/>
            <person name="Nakama Y."/>
            <person name="Nakamichi Y."/>
            <person name="Nakamura M."/>
            <person name="Meguro A."/>
            <person name="Negishi M."/>
            <person name="Ohta I."/>
            <person name="Ohta T."/>
            <person name="Okamoto M."/>
            <person name="Ono N."/>
            <person name="Saji S."/>
            <person name="Sakaguchi M."/>
            <person name="Sakai K."/>
            <person name="Shibata M."/>
            <person name="Shimokawa T."/>
            <person name="Song J."/>
            <person name="Takazaki Y."/>
            <person name="Terasawa K."/>
            <person name="Tsugane M."/>
            <person name="Tsuji K."/>
            <person name="Ueda S."/>
            <person name="Waki K."/>
            <person name="Yamagata H."/>
            <person name="Yamamoto M."/>
            <person name="Yamamoto S."/>
            <person name="Yamane H."/>
            <person name="Yoshiki S."/>
            <person name="Yoshihara R."/>
            <person name="Yukawa K."/>
            <person name="Zhong H."/>
            <person name="Yano M."/>
            <person name="Yuan Q."/>
            <person name="Ouyang S."/>
            <person name="Liu J."/>
            <person name="Jones K.M."/>
            <person name="Gansberger K."/>
            <person name="Moffat K."/>
            <person name="Hill J."/>
            <person name="Bera J."/>
            <person name="Fadrosh D."/>
            <person name="Jin S."/>
            <person name="Johri S."/>
            <person name="Kim M."/>
            <person name="Overton L."/>
            <person name="Reardon M."/>
            <person name="Tsitrin T."/>
            <person name="Vuong H."/>
            <person name="Weaver B."/>
            <person name="Ciecko A."/>
            <person name="Tallon L."/>
            <person name="Jackson J."/>
            <person name="Pai G."/>
            <person name="Aken S.V."/>
            <person name="Utterback T."/>
            <person name="Reidmuller S."/>
            <person name="Feldblyum T."/>
            <person name="Hsiao J."/>
            <person name="Zismann V."/>
            <person name="Iobst S."/>
            <person name="de Vazeille A.R."/>
            <person name="Buell C.R."/>
            <person name="Ying K."/>
            <person name="Li Y."/>
            <person name="Lu T."/>
            <person name="Huang Y."/>
            <person name="Zhao Q."/>
            <person name="Feng Q."/>
            <person name="Zhang L."/>
            <person name="Zhu J."/>
            <person name="Weng Q."/>
            <person name="Mu J."/>
            <person name="Lu Y."/>
            <person name="Fan D."/>
            <person name="Liu Y."/>
            <person name="Guan J."/>
            <person name="Zhang Y."/>
            <person name="Yu S."/>
            <person name="Liu X."/>
            <person name="Zhang Y."/>
            <person name="Hong G."/>
            <person name="Han B."/>
            <person name="Choisne N."/>
            <person name="Demange N."/>
            <person name="Orjeda G."/>
            <person name="Samain S."/>
            <person name="Cattolico L."/>
            <person name="Pelletier E."/>
            <person name="Couloux A."/>
            <person name="Segurens B."/>
            <person name="Wincker P."/>
            <person name="D'Hont A."/>
            <person name="Scarpelli C."/>
            <person name="Weissenbach J."/>
            <person name="Salanoubat M."/>
            <person name="Quetier F."/>
            <person name="Yu Y."/>
            <person name="Kim H.R."/>
            <person name="Rambo T."/>
            <person name="Currie J."/>
            <person name="Collura K."/>
            <person name="Luo M."/>
            <person name="Yang T."/>
            <person name="Ammiraju J.S.S."/>
            <person name="Engler F."/>
            <person name="Soderlund C."/>
            <person name="Wing R.A."/>
            <person name="Palmer L.E."/>
            <person name="de la Bastide M."/>
            <person name="Spiegel L."/>
            <person name="Nascimento L."/>
            <person name="Zutavern T."/>
            <person name="O'Shaughnessy A."/>
            <person name="Dike S."/>
            <person name="Dedhia N."/>
            <person name="Preston R."/>
            <person name="Balija V."/>
            <person name="McCombie W.R."/>
            <person name="Chow T."/>
            <person name="Chen H."/>
            <person name="Chung M."/>
            <person name="Chen C."/>
            <person name="Shaw J."/>
            <person name="Wu H."/>
            <person name="Hsiao K."/>
            <person name="Chao Y."/>
            <person name="Chu M."/>
            <person name="Cheng C."/>
            <person name="Hour A."/>
            <person name="Lee P."/>
            <person name="Lin S."/>
            <person name="Lin Y."/>
            <person name="Liou J."/>
            <person name="Liu S."/>
            <person name="Hsing Y."/>
            <person name="Raghuvanshi S."/>
            <person name="Mohanty A."/>
            <person name="Bharti A.K."/>
            <person name="Gaur A."/>
            <person name="Gupta V."/>
            <person name="Kumar D."/>
            <person name="Ravi V."/>
            <person name="Vij S."/>
            <person name="Kapur A."/>
            <person name="Khurana P."/>
            <person name="Khurana P."/>
            <person name="Khurana J.P."/>
            <person name="Tyagi A.K."/>
            <person name="Gaikwad K."/>
            <person name="Singh A."/>
            <person name="Dalal V."/>
            <person name="Srivastava S."/>
            <person name="Dixit A."/>
            <person name="Pal A.K."/>
            <person name="Ghazi I.A."/>
            <person name="Yadav M."/>
            <person name="Pandit A."/>
            <person name="Bhargava A."/>
            <person name="Sureshbabu K."/>
            <person name="Batra K."/>
            <person name="Sharma T.R."/>
            <person name="Mohapatra T."/>
            <person name="Singh N.K."/>
            <person name="Messing J."/>
            <person name="Nelson A.B."/>
            <person name="Fuks G."/>
            <person name="Kavchok S."/>
            <person name="Keizer G."/>
            <person name="Linton E."/>
            <person name="Llaca V."/>
            <person name="Song R."/>
            <person name="Tanyolac B."/>
            <person name="Young S."/>
            <person name="Ho-Il K."/>
            <person name="Hahn J.H."/>
            <person name="Sangsakoo G."/>
            <person name="Vanavichit A."/>
            <person name="de Mattos Luiz.A.T."/>
            <person name="Zimmer P.D."/>
            <person name="Malone G."/>
            <person name="Dellagostin O."/>
            <person name="de Oliveira A.C."/>
            <person name="Bevan M."/>
            <person name="Bancroft I."/>
            <person name="Minx P."/>
            <person name="Cordum H."/>
            <person name="Wilson R."/>
            <person name="Cheng Z."/>
            <person name="Jin W."/>
            <person name="Jiang J."/>
            <person name="Leong S.A."/>
            <person name="Iwama H."/>
            <person name="Gojobori T."/>
            <person name="Itoh T."/>
            <person name="Niimura Y."/>
            <person name="Fujii Y."/>
            <person name="Habara T."/>
            <person name="Sakai H."/>
            <person name="Sato Y."/>
            <person name="Wilson G."/>
            <person name="Kumar K."/>
            <person name="McCouch S."/>
            <person name="Juretic N."/>
            <person name="Hoen D."/>
            <person name="Wright S."/>
            <person name="Bruskiewich R."/>
            <person name="Bureau T."/>
            <person name="Miyao A."/>
            <person name="Hirochika H."/>
            <person name="Nishikawa T."/>
            <person name="Kadowaki K."/>
            <person name="Sugiura M."/>
            <person name="Burr B."/>
            <person name="Sasaki T."/>
        </authorList>
    </citation>
    <scope>NUCLEOTIDE SEQUENCE [LARGE SCALE GENOMIC DNA]</scope>
    <source>
        <strain evidence="4">cv. Nipponbare</strain>
    </source>
</reference>